<dbReference type="NCBIfam" id="NF004005">
    <property type="entry name" value="PRK05476.2-3"/>
    <property type="match status" value="1"/>
</dbReference>
<dbReference type="RefSeq" id="WP_190473844.1">
    <property type="nucleotide sequence ID" value="NZ_JACJSG010000019.1"/>
</dbReference>
<dbReference type="PANTHER" id="PTHR23420:SF0">
    <property type="entry name" value="ADENOSYLHOMOCYSTEINASE"/>
    <property type="match status" value="1"/>
</dbReference>
<comment type="catalytic activity">
    <reaction evidence="4 5">
        <text>S-adenosyl-L-homocysteine + H2O = L-homocysteine + adenosine</text>
        <dbReference type="Rhea" id="RHEA:21708"/>
        <dbReference type="ChEBI" id="CHEBI:15377"/>
        <dbReference type="ChEBI" id="CHEBI:16335"/>
        <dbReference type="ChEBI" id="CHEBI:57856"/>
        <dbReference type="ChEBI" id="CHEBI:58199"/>
        <dbReference type="EC" id="3.13.2.1"/>
    </reaction>
</comment>
<organism evidence="8 9">
    <name type="scientific">Anabaena azotica FACHB-119</name>
    <dbReference type="NCBI Taxonomy" id="947527"/>
    <lineage>
        <taxon>Bacteria</taxon>
        <taxon>Bacillati</taxon>
        <taxon>Cyanobacteriota</taxon>
        <taxon>Cyanophyceae</taxon>
        <taxon>Nostocales</taxon>
        <taxon>Nostocaceae</taxon>
        <taxon>Anabaena</taxon>
        <taxon>Anabaena azotica</taxon>
    </lineage>
</organism>
<comment type="subcellular location">
    <subcellularLocation>
        <location evidence="4">Cytoplasm</location>
    </subcellularLocation>
</comment>
<dbReference type="InterPro" id="IPR000043">
    <property type="entry name" value="Adenosylhomocysteinase-like"/>
</dbReference>
<dbReference type="SMART" id="SM00996">
    <property type="entry name" value="AdoHcyase"/>
    <property type="match status" value="1"/>
</dbReference>
<keyword evidence="4 5" id="KW-0378">Hydrolase</keyword>
<dbReference type="Gene3D" id="3.40.50.1480">
    <property type="entry name" value="Adenosylhomocysteinase-like"/>
    <property type="match status" value="1"/>
</dbReference>
<feature type="binding site" evidence="4">
    <location>
        <position position="191"/>
    </location>
    <ligand>
        <name>substrate</name>
    </ligand>
</feature>
<comment type="similarity">
    <text evidence="1 4 6">Belongs to the adenosylhomocysteinase family.</text>
</comment>
<feature type="binding site" evidence="4">
    <location>
        <position position="157"/>
    </location>
    <ligand>
        <name>substrate</name>
    </ligand>
</feature>
<evidence type="ECO:0000256" key="5">
    <source>
        <dbReference type="RuleBase" id="RU000548"/>
    </source>
</evidence>
<dbReference type="PROSITE" id="PS00738">
    <property type="entry name" value="ADOHCYASE_1"/>
    <property type="match status" value="1"/>
</dbReference>
<proteinExistence type="inferred from homology"/>
<feature type="binding site" evidence="4">
    <location>
        <position position="279"/>
    </location>
    <ligand>
        <name>NAD(+)</name>
        <dbReference type="ChEBI" id="CHEBI:57540"/>
    </ligand>
</feature>
<dbReference type="SUPFAM" id="SSF51735">
    <property type="entry name" value="NAD(P)-binding Rossmann-fold domains"/>
    <property type="match status" value="1"/>
</dbReference>
<reference evidence="8 9" key="1">
    <citation type="journal article" date="2020" name="ISME J.">
        <title>Comparative genomics reveals insights into cyanobacterial evolution and habitat adaptation.</title>
        <authorList>
            <person name="Chen M.Y."/>
            <person name="Teng W.K."/>
            <person name="Zhao L."/>
            <person name="Hu C.X."/>
            <person name="Zhou Y.K."/>
            <person name="Han B.P."/>
            <person name="Song L.R."/>
            <person name="Shu W.S."/>
        </authorList>
    </citation>
    <scope>NUCLEOTIDE SEQUENCE [LARGE SCALE GENOMIC DNA]</scope>
    <source>
        <strain evidence="8 9">FACHB-119</strain>
    </source>
</reference>
<feature type="binding site" evidence="4">
    <location>
        <position position="60"/>
    </location>
    <ligand>
        <name>substrate</name>
    </ligand>
</feature>
<dbReference type="Proteomes" id="UP000661112">
    <property type="component" value="Unassembled WGS sequence"/>
</dbReference>
<sequence>MTATSPRLKHEVKDLALAPLGRQRIEWAGREMPVLRQIRDRFAQEKPFVGLRLVACAHITTETAHLAIALKAGGADALLIASNPLSTQDDVAASLVLDHEIPVFAQKGEDAETYNRHVQIALDHRPNIIIDDGSDVVATLVKERQHQIADLIGTTEETTTGIVRLKAMFKDGVLTFPAVNVNDADTKHFFDNRYGTGQSTLDGIIRATNILLAGKTVVVVGYGWCGKGTALRARGLGANVIVTEIDPIKAIEAVMDGFRVLPMAEAATQGDLFITVTGNKHVIRGEHFDAMKDGAIVCNSGHFDIELDLKYLASQAKQIKQVRPFTEEYRLNSGKSVIVLGEGRLINLAAAEGHPSAVMDMSFANQALAVEYLVKNKGNLEPGLHSVPTEVDQEIARLKLQALGIYIDSLTPDQIEYINSWTSGT</sequence>
<keyword evidence="4" id="KW-0963">Cytoplasm</keyword>
<feature type="binding site" evidence="4">
    <location>
        <position position="187"/>
    </location>
    <ligand>
        <name>substrate</name>
    </ligand>
</feature>
<dbReference type="Pfam" id="PF05221">
    <property type="entry name" value="AdoHcyase"/>
    <property type="match status" value="2"/>
</dbReference>
<keyword evidence="2 4" id="KW-0554">One-carbon metabolism</keyword>
<evidence type="ECO:0000259" key="7">
    <source>
        <dbReference type="SMART" id="SM00997"/>
    </source>
</evidence>
<dbReference type="EC" id="3.13.2.1" evidence="4"/>
<accession>A0ABR8D536</accession>
<dbReference type="Gene3D" id="3.40.50.720">
    <property type="entry name" value="NAD(P)-binding Rossmann-like Domain"/>
    <property type="match status" value="1"/>
</dbReference>
<dbReference type="PROSITE" id="PS00739">
    <property type="entry name" value="ADOHCYASE_2"/>
    <property type="match status" value="1"/>
</dbReference>
<evidence type="ECO:0000256" key="1">
    <source>
        <dbReference type="ARBA" id="ARBA00007122"/>
    </source>
</evidence>
<dbReference type="InterPro" id="IPR036291">
    <property type="entry name" value="NAD(P)-bd_dom_sf"/>
</dbReference>
<feature type="domain" description="S-adenosyl-L-homocysteine hydrolase NAD binding" evidence="7">
    <location>
        <begin position="192"/>
        <end position="353"/>
    </location>
</feature>
<evidence type="ECO:0000256" key="2">
    <source>
        <dbReference type="ARBA" id="ARBA00022563"/>
    </source>
</evidence>
<dbReference type="SUPFAM" id="SSF52283">
    <property type="entry name" value="Formate/glycerate dehydrogenase catalytic domain-like"/>
    <property type="match status" value="1"/>
</dbReference>
<dbReference type="NCBIfam" id="TIGR00936">
    <property type="entry name" value="ahcY"/>
    <property type="match status" value="1"/>
</dbReference>
<comment type="caution">
    <text evidence="8">The sequence shown here is derived from an EMBL/GenBank/DDBJ whole genome shotgun (WGS) entry which is preliminary data.</text>
</comment>
<feature type="binding site" evidence="4">
    <location>
        <begin position="221"/>
        <end position="226"/>
    </location>
    <ligand>
        <name>NAD(+)</name>
        <dbReference type="ChEBI" id="CHEBI:57540"/>
    </ligand>
</feature>
<dbReference type="CDD" id="cd00401">
    <property type="entry name" value="SAHH"/>
    <property type="match status" value="1"/>
</dbReference>
<feature type="binding site" evidence="4">
    <location>
        <begin position="158"/>
        <end position="160"/>
    </location>
    <ligand>
        <name>NAD(+)</name>
        <dbReference type="ChEBI" id="CHEBI:57540"/>
    </ligand>
</feature>
<keyword evidence="3 4" id="KW-0520">NAD</keyword>
<evidence type="ECO:0000313" key="8">
    <source>
        <dbReference type="EMBL" id="MBD2502017.1"/>
    </source>
</evidence>
<dbReference type="InterPro" id="IPR042172">
    <property type="entry name" value="Adenosylhomocyst_ase-like_sf"/>
</dbReference>
<feature type="binding site" evidence="4">
    <location>
        <begin position="300"/>
        <end position="302"/>
    </location>
    <ligand>
        <name>NAD(+)</name>
        <dbReference type="ChEBI" id="CHEBI:57540"/>
    </ligand>
</feature>
<name>A0ABR8D536_9NOST</name>
<feature type="binding site" evidence="4">
    <location>
        <position position="347"/>
    </location>
    <ligand>
        <name>NAD(+)</name>
        <dbReference type="ChEBI" id="CHEBI:57540"/>
    </ligand>
</feature>
<dbReference type="GO" id="GO:0016787">
    <property type="term" value="F:hydrolase activity"/>
    <property type="evidence" value="ECO:0007669"/>
    <property type="project" value="UniProtKB-KW"/>
</dbReference>
<feature type="binding site" evidence="4">
    <location>
        <position position="132"/>
    </location>
    <ligand>
        <name>substrate</name>
    </ligand>
</feature>
<evidence type="ECO:0000256" key="3">
    <source>
        <dbReference type="ARBA" id="ARBA00023027"/>
    </source>
</evidence>
<feature type="binding site" evidence="4">
    <location>
        <position position="192"/>
    </location>
    <ligand>
        <name>NAD(+)</name>
        <dbReference type="ChEBI" id="CHEBI:57540"/>
    </ligand>
</feature>
<comment type="pathway">
    <text evidence="4 5">Amino-acid biosynthesis; L-homocysteine biosynthesis; L-homocysteine from S-adenosyl-L-homocysteine: step 1/1.</text>
</comment>
<dbReference type="HAMAP" id="MF_00563">
    <property type="entry name" value="AdoHcyase"/>
    <property type="match status" value="1"/>
</dbReference>
<protein>
    <recommendedName>
        <fullName evidence="4">Adenosylhomocysteinase</fullName>
        <ecNumber evidence="4">3.13.2.1</ecNumber>
    </recommendedName>
    <alternativeName>
        <fullName evidence="4">S-adenosyl-L-homocysteine hydrolase</fullName>
        <shortName evidence="4">AdoHcyase</shortName>
    </alternativeName>
</protein>
<feature type="binding site" evidence="4">
    <location>
        <position position="244"/>
    </location>
    <ligand>
        <name>NAD(+)</name>
        <dbReference type="ChEBI" id="CHEBI:57540"/>
    </ligand>
</feature>
<dbReference type="Pfam" id="PF00670">
    <property type="entry name" value="AdoHcyase_NAD"/>
    <property type="match status" value="1"/>
</dbReference>
<dbReference type="PANTHER" id="PTHR23420">
    <property type="entry name" value="ADENOSYLHOMOCYSTEINASE"/>
    <property type="match status" value="1"/>
</dbReference>
<dbReference type="EMBL" id="JACJSG010000019">
    <property type="protein sequence ID" value="MBD2502017.1"/>
    <property type="molecule type" value="Genomic_DNA"/>
</dbReference>
<keyword evidence="9" id="KW-1185">Reference proteome</keyword>
<dbReference type="PIRSF" id="PIRSF001109">
    <property type="entry name" value="Ad_hcy_hydrolase"/>
    <property type="match status" value="1"/>
</dbReference>
<gene>
    <name evidence="4" type="primary">ahcY</name>
    <name evidence="8" type="ORF">H6G83_15605</name>
</gene>
<dbReference type="InterPro" id="IPR015878">
    <property type="entry name" value="Ado_hCys_hydrolase_NAD-bd"/>
</dbReference>
<dbReference type="SMART" id="SM00997">
    <property type="entry name" value="AdoHcyase_NAD"/>
    <property type="match status" value="1"/>
</dbReference>
<dbReference type="InterPro" id="IPR020082">
    <property type="entry name" value="S-Ado-L-homoCys_hydrolase_CS"/>
</dbReference>
<evidence type="ECO:0000256" key="4">
    <source>
        <dbReference type="HAMAP-Rule" id="MF_00563"/>
    </source>
</evidence>
<comment type="cofactor">
    <cofactor evidence="4 5">
        <name>NAD(+)</name>
        <dbReference type="ChEBI" id="CHEBI:57540"/>
    </cofactor>
    <text evidence="4 5">Binds 1 NAD(+) per subunit.</text>
</comment>
<comment type="function">
    <text evidence="4">May play a key role in the regulation of the intracellular concentration of adenosylhomocysteine.</text>
</comment>
<evidence type="ECO:0000256" key="6">
    <source>
        <dbReference type="RuleBase" id="RU004166"/>
    </source>
</evidence>
<evidence type="ECO:0000313" key="9">
    <source>
        <dbReference type="Proteomes" id="UP000661112"/>
    </source>
</evidence>